<dbReference type="STRING" id="157652.A0A371I3K1"/>
<dbReference type="PANTHER" id="PTHR31642">
    <property type="entry name" value="TRICHOTHECENE 3-O-ACETYLTRANSFERASE"/>
    <property type="match status" value="1"/>
</dbReference>
<gene>
    <name evidence="2" type="primary">SHT</name>
    <name evidence="2" type="ORF">CR513_06001</name>
</gene>
<keyword evidence="3" id="KW-1185">Reference proteome</keyword>
<sequence length="482" mass="53991">MVSVQSRYTVFPSEPTPNEKLFSLCEQIKLRTHAPLLYVYKPHPGHNASTFVNTLRHSLSQALAIYYPLAGRLSLIEGAKWEVHCNAKGAQLLEANCEGAKSLNELGDFVPAHLVSQLIPHVDYDVPVEDTPLLIAQLTRFSFGGVTIGLALCRAVIDGTATMRFMSTWAKLARREKLDRNEMTPCHDRTMLNSYKVNSRLTLYDHLEFGAPPLWLGPLGENKVEVAIVKLTDEQVKKLKHEGNKNQNTTITSTSTPRPYSTFEVVAGYLWKCVSKARHAGNSEQRTRLSTLVNCRNRMSPPLVGYAGNAVFPTVTPTCSFGEIMHRPLSYAVGNVRVALESVTGDFVASALDHIDREKDMNLVRYNIHYPAPSVRKGRPYEGNPNLFVVSWMNFSFKDADFGWGHPLYFGPGYMDSEGKAFVMNVANGDGLVVAISLEASHMDAFKKFFYGDVQEEFRDTLMRRNEENDKQSPSSCSRRTE</sequence>
<dbReference type="Gene3D" id="3.30.559.10">
    <property type="entry name" value="Chloramphenicol acetyltransferase-like domain"/>
    <property type="match status" value="2"/>
</dbReference>
<evidence type="ECO:0000313" key="2">
    <source>
        <dbReference type="EMBL" id="RDY09605.1"/>
    </source>
</evidence>
<dbReference type="GO" id="GO:0016747">
    <property type="term" value="F:acyltransferase activity, transferring groups other than amino-acyl groups"/>
    <property type="evidence" value="ECO:0007669"/>
    <property type="project" value="TreeGrafter"/>
</dbReference>
<protein>
    <submittedName>
        <fullName evidence="2">Spermidine hydroxycinnamoyl transferase</fullName>
    </submittedName>
</protein>
<name>A0A371I3K1_MUCPR</name>
<dbReference type="PANTHER" id="PTHR31642:SF289">
    <property type="entry name" value="SPERMIDINE HYDROXYCINNAMOYL TRANSFERASE"/>
    <property type="match status" value="1"/>
</dbReference>
<comment type="similarity">
    <text evidence="1">Belongs to the plant acyltransferase family.</text>
</comment>
<keyword evidence="2" id="KW-0808">Transferase</keyword>
<comment type="caution">
    <text evidence="2">The sequence shown here is derived from an EMBL/GenBank/DDBJ whole genome shotgun (WGS) entry which is preliminary data.</text>
</comment>
<dbReference type="Proteomes" id="UP000257109">
    <property type="component" value="Unassembled WGS sequence"/>
</dbReference>
<dbReference type="EMBL" id="QJKJ01001011">
    <property type="protein sequence ID" value="RDY09605.1"/>
    <property type="molecule type" value="Genomic_DNA"/>
</dbReference>
<reference evidence="2" key="1">
    <citation type="submission" date="2018-05" db="EMBL/GenBank/DDBJ databases">
        <title>Draft genome of Mucuna pruriens seed.</title>
        <authorList>
            <person name="Nnadi N.E."/>
            <person name="Vos R."/>
            <person name="Hasami M.H."/>
            <person name="Devisetty U.K."/>
            <person name="Aguiy J.C."/>
        </authorList>
    </citation>
    <scope>NUCLEOTIDE SEQUENCE [LARGE SCALE GENOMIC DNA]</scope>
    <source>
        <strain evidence="2">JCA_2017</strain>
    </source>
</reference>
<accession>A0A371I3K1</accession>
<proteinExistence type="inferred from homology"/>
<dbReference type="Pfam" id="PF02458">
    <property type="entry name" value="Transferase"/>
    <property type="match status" value="1"/>
</dbReference>
<feature type="non-terminal residue" evidence="2">
    <location>
        <position position="1"/>
    </location>
</feature>
<dbReference type="InterPro" id="IPR050317">
    <property type="entry name" value="Plant_Fungal_Acyltransferase"/>
</dbReference>
<evidence type="ECO:0000256" key="1">
    <source>
        <dbReference type="ARBA" id="ARBA00009861"/>
    </source>
</evidence>
<organism evidence="2 3">
    <name type="scientific">Mucuna pruriens</name>
    <name type="common">Velvet bean</name>
    <name type="synonym">Dolichos pruriens</name>
    <dbReference type="NCBI Taxonomy" id="157652"/>
    <lineage>
        <taxon>Eukaryota</taxon>
        <taxon>Viridiplantae</taxon>
        <taxon>Streptophyta</taxon>
        <taxon>Embryophyta</taxon>
        <taxon>Tracheophyta</taxon>
        <taxon>Spermatophyta</taxon>
        <taxon>Magnoliopsida</taxon>
        <taxon>eudicotyledons</taxon>
        <taxon>Gunneridae</taxon>
        <taxon>Pentapetalae</taxon>
        <taxon>rosids</taxon>
        <taxon>fabids</taxon>
        <taxon>Fabales</taxon>
        <taxon>Fabaceae</taxon>
        <taxon>Papilionoideae</taxon>
        <taxon>50 kb inversion clade</taxon>
        <taxon>NPAAA clade</taxon>
        <taxon>indigoferoid/millettioid clade</taxon>
        <taxon>Phaseoleae</taxon>
        <taxon>Mucuna</taxon>
    </lineage>
</organism>
<evidence type="ECO:0000313" key="3">
    <source>
        <dbReference type="Proteomes" id="UP000257109"/>
    </source>
</evidence>
<dbReference type="AlphaFoldDB" id="A0A371I3K1"/>
<dbReference type="InterPro" id="IPR023213">
    <property type="entry name" value="CAT-like_dom_sf"/>
</dbReference>
<dbReference type="OrthoDB" id="671439at2759"/>